<organism evidence="1 2">
    <name type="scientific">Rotaria sordida</name>
    <dbReference type="NCBI Taxonomy" id="392033"/>
    <lineage>
        <taxon>Eukaryota</taxon>
        <taxon>Metazoa</taxon>
        <taxon>Spiralia</taxon>
        <taxon>Gnathifera</taxon>
        <taxon>Rotifera</taxon>
        <taxon>Eurotatoria</taxon>
        <taxon>Bdelloidea</taxon>
        <taxon>Philodinida</taxon>
        <taxon>Philodinidae</taxon>
        <taxon>Rotaria</taxon>
    </lineage>
</organism>
<dbReference type="PANTHER" id="PTHR34706:SF1">
    <property type="entry name" value="VWFA DOMAIN-CONTAINING PROTEIN"/>
    <property type="match status" value="1"/>
</dbReference>
<evidence type="ECO:0008006" key="3">
    <source>
        <dbReference type="Google" id="ProtNLM"/>
    </source>
</evidence>
<dbReference type="EMBL" id="CAJOAX010007522">
    <property type="protein sequence ID" value="CAF4011525.1"/>
    <property type="molecule type" value="Genomic_DNA"/>
</dbReference>
<name>A0A819PQ99_9BILA</name>
<gene>
    <name evidence="1" type="ORF">OTI717_LOCUS29577</name>
</gene>
<protein>
    <recommendedName>
        <fullName evidence="3">VWFA domain-containing protein</fullName>
    </recommendedName>
</protein>
<accession>A0A819PQ99</accession>
<reference evidence="1" key="1">
    <citation type="submission" date="2021-02" db="EMBL/GenBank/DDBJ databases">
        <authorList>
            <person name="Nowell W R."/>
        </authorList>
    </citation>
    <scope>NUCLEOTIDE SEQUENCE</scope>
</reference>
<dbReference type="InterPro" id="IPR036465">
    <property type="entry name" value="vWFA_dom_sf"/>
</dbReference>
<comment type="caution">
    <text evidence="1">The sequence shown here is derived from an EMBL/GenBank/DDBJ whole genome shotgun (WGS) entry which is preliminary data.</text>
</comment>
<dbReference type="Gene3D" id="3.40.50.410">
    <property type="entry name" value="von Willebrand factor, type A domain"/>
    <property type="match status" value="1"/>
</dbReference>
<dbReference type="Proteomes" id="UP000663823">
    <property type="component" value="Unassembled WGS sequence"/>
</dbReference>
<dbReference type="SUPFAM" id="SSF53300">
    <property type="entry name" value="vWA-like"/>
    <property type="match status" value="1"/>
</dbReference>
<evidence type="ECO:0000313" key="2">
    <source>
        <dbReference type="Proteomes" id="UP000663823"/>
    </source>
</evidence>
<sequence>MPASEVNGLAQYSDRSLQRRISGALIRNFIEDAIICEISRQYEVRPEMAIYLQELRKYEIVIVCDDSGSMETEVDGTERTRWNELCEIVKIVLDIGVKFDSNGVDIYFLNREKRLRVKDPTTVEHAFKTPPIGYTPMVPVLKNIFQSELARRGRDKKLLVFVATDGLSTDEEGNDNVPELERLMQEERQANTTYVSFLLCTDDPDCVRCLKRWDGTMVNVDVTDDFETQKKQVHECSGADYPFSHGDYIVKALVGAIVRAVDIIDEPH</sequence>
<dbReference type="AlphaFoldDB" id="A0A819PQ99"/>
<proteinExistence type="predicted"/>
<evidence type="ECO:0000313" key="1">
    <source>
        <dbReference type="EMBL" id="CAF4011525.1"/>
    </source>
</evidence>
<dbReference type="PANTHER" id="PTHR34706">
    <property type="entry name" value="SLR1338 PROTEIN"/>
    <property type="match status" value="1"/>
</dbReference>